<keyword evidence="2 4" id="KW-0808">Transferase</keyword>
<keyword evidence="5" id="KW-1185">Reference proteome</keyword>
<dbReference type="FunFam" id="3.40.50.2000:FF:000023">
    <property type="entry name" value="ADP-heptose--LPS heptosyltransferase II"/>
    <property type="match status" value="1"/>
</dbReference>
<dbReference type="GO" id="GO:0008713">
    <property type="term" value="F:ADP-heptose-lipopolysaccharide heptosyltransferase activity"/>
    <property type="evidence" value="ECO:0007669"/>
    <property type="project" value="TreeGrafter"/>
</dbReference>
<organism evidence="4 5">
    <name type="scientific">Zobellella denitrificans</name>
    <dbReference type="NCBI Taxonomy" id="347534"/>
    <lineage>
        <taxon>Bacteria</taxon>
        <taxon>Pseudomonadati</taxon>
        <taxon>Pseudomonadota</taxon>
        <taxon>Gammaproteobacteria</taxon>
        <taxon>Aeromonadales</taxon>
        <taxon>Aeromonadaceae</taxon>
        <taxon>Zobellella</taxon>
    </lineage>
</organism>
<dbReference type="InterPro" id="IPR051199">
    <property type="entry name" value="LPS_LOS_Heptosyltrfase"/>
</dbReference>
<dbReference type="PANTHER" id="PTHR30160">
    <property type="entry name" value="TETRAACYLDISACCHARIDE 4'-KINASE-RELATED"/>
    <property type="match status" value="1"/>
</dbReference>
<evidence type="ECO:0000256" key="3">
    <source>
        <dbReference type="ARBA" id="ARBA00043995"/>
    </source>
</evidence>
<dbReference type="GO" id="GO:0005829">
    <property type="term" value="C:cytosol"/>
    <property type="evidence" value="ECO:0007669"/>
    <property type="project" value="TreeGrafter"/>
</dbReference>
<evidence type="ECO:0000313" key="5">
    <source>
        <dbReference type="Proteomes" id="UP000217763"/>
    </source>
</evidence>
<dbReference type="PANTHER" id="PTHR30160:SF21">
    <property type="entry name" value="LIPOPOLYSACCHARIDE CORE HEPTOSYLTRANSFERASE OPSX"/>
    <property type="match status" value="1"/>
</dbReference>
<reference evidence="5" key="1">
    <citation type="submission" date="2015-09" db="EMBL/GenBank/DDBJ databases">
        <authorList>
            <person name="Shao Z."/>
            <person name="Wang L."/>
        </authorList>
    </citation>
    <scope>NUCLEOTIDE SEQUENCE [LARGE SCALE GENOMIC DNA]</scope>
    <source>
        <strain evidence="5">F13-1</strain>
    </source>
</reference>
<protein>
    <submittedName>
        <fullName evidence="4">Glycosyl transferase</fullName>
    </submittedName>
</protein>
<dbReference type="InterPro" id="IPR002201">
    <property type="entry name" value="Glyco_trans_9"/>
</dbReference>
<dbReference type="AlphaFoldDB" id="A0A291HKC1"/>
<dbReference type="Gene3D" id="3.40.50.2000">
    <property type="entry name" value="Glycogen Phosphorylase B"/>
    <property type="match status" value="2"/>
</dbReference>
<sequence length="354" mass="39407">MALFSSPPSSLCLLRLSAIGDCCHAVALVQAIQRQWPQTRITWVTGRVEAGLLQLLPGVEVIPFDKKAGWKGYLALWRQLRGRRFDALLHMQAALRASLASLGIRARYRLGFERERAKDGQWLFTNLRVPATGDHVVDGFMGFGRALGLDDVSPSWSLPLPAAERDWARPHRDHRPLLLICPAASKAYKNWTAEGYAALADHAHERGMKVILIGSPAKMEQDLAAKICNISANIDENLVGKTSLPQLLALIQEASLVVAPDTGPAHMATLVGTPVIGLYAHHNPRRTGPYRCRDYVVSVYEEALLAETGKTPEQLPWRTRVRDPHAMQRITLEQVIAQFDRITQDFNLLQEPSR</sequence>
<proteinExistence type="inferred from homology"/>
<dbReference type="GO" id="GO:0009244">
    <property type="term" value="P:lipopolysaccharide core region biosynthetic process"/>
    <property type="evidence" value="ECO:0007669"/>
    <property type="project" value="TreeGrafter"/>
</dbReference>
<dbReference type="RefSeq" id="WP_096778291.1">
    <property type="nucleotide sequence ID" value="NZ_CP012621.1"/>
</dbReference>
<gene>
    <name evidence="4" type="ORF">AN401_00735</name>
</gene>
<dbReference type="Proteomes" id="UP000217763">
    <property type="component" value="Chromosome"/>
</dbReference>
<accession>A0A291HKC1</accession>
<dbReference type="KEGG" id="zdf:AN401_00735"/>
<dbReference type="EMBL" id="CP012621">
    <property type="protein sequence ID" value="ATG72552.1"/>
    <property type="molecule type" value="Genomic_DNA"/>
</dbReference>
<dbReference type="FunFam" id="3.40.50.2000:FF:000164">
    <property type="entry name" value="Lipopolysaccharide heptosyltransferase I"/>
    <property type="match status" value="1"/>
</dbReference>
<evidence type="ECO:0000256" key="2">
    <source>
        <dbReference type="ARBA" id="ARBA00022679"/>
    </source>
</evidence>
<evidence type="ECO:0000313" key="4">
    <source>
        <dbReference type="EMBL" id="ATG72552.1"/>
    </source>
</evidence>
<comment type="similarity">
    <text evidence="3">Belongs to the glycosyltransferase 9 family.</text>
</comment>
<dbReference type="Pfam" id="PF01075">
    <property type="entry name" value="Glyco_transf_9"/>
    <property type="match status" value="1"/>
</dbReference>
<dbReference type="CDD" id="cd03789">
    <property type="entry name" value="GT9_LPS_heptosyltransferase"/>
    <property type="match status" value="1"/>
</dbReference>
<evidence type="ECO:0000256" key="1">
    <source>
        <dbReference type="ARBA" id="ARBA00022676"/>
    </source>
</evidence>
<keyword evidence="1" id="KW-0328">Glycosyltransferase</keyword>
<dbReference type="SUPFAM" id="SSF53756">
    <property type="entry name" value="UDP-Glycosyltransferase/glycogen phosphorylase"/>
    <property type="match status" value="1"/>
</dbReference>
<name>A0A291HKC1_9GAMM</name>